<dbReference type="InParanoid" id="A0A1Y1UA92"/>
<accession>A0A1Y1UA92</accession>
<dbReference type="PANTHER" id="PTHR23359">
    <property type="entry name" value="NUCLEOTIDE KINASE"/>
    <property type="match status" value="1"/>
</dbReference>
<protein>
    <submittedName>
        <fullName evidence="6">Adenylate kinase-domain-containing protein</fullName>
    </submittedName>
</protein>
<dbReference type="GO" id="GO:0004017">
    <property type="term" value="F:AMP kinase activity"/>
    <property type="evidence" value="ECO:0007669"/>
    <property type="project" value="InterPro"/>
</dbReference>
<keyword evidence="3 4" id="KW-0418">Kinase</keyword>
<dbReference type="EMBL" id="NBSH01000014">
    <property type="protein sequence ID" value="ORX34437.1"/>
    <property type="molecule type" value="Genomic_DNA"/>
</dbReference>
<dbReference type="GO" id="GO:0005524">
    <property type="term" value="F:ATP binding"/>
    <property type="evidence" value="ECO:0007669"/>
    <property type="project" value="InterPro"/>
</dbReference>
<dbReference type="CDD" id="cd01428">
    <property type="entry name" value="ADK"/>
    <property type="match status" value="1"/>
</dbReference>
<evidence type="ECO:0000256" key="3">
    <source>
        <dbReference type="ARBA" id="ARBA00022777"/>
    </source>
</evidence>
<dbReference type="InterPro" id="IPR000850">
    <property type="entry name" value="Adenylat/UMP-CMP_kin"/>
</dbReference>
<dbReference type="InterPro" id="IPR027417">
    <property type="entry name" value="P-loop_NTPase"/>
</dbReference>
<dbReference type="HAMAP" id="MF_00235">
    <property type="entry name" value="Adenylate_kinase_Adk"/>
    <property type="match status" value="1"/>
</dbReference>
<name>A0A1Y1UA92_9TREE</name>
<proteinExistence type="inferred from homology"/>
<gene>
    <name evidence="6" type="ORF">BD324DRAFT_643410</name>
</gene>
<evidence type="ECO:0000313" key="6">
    <source>
        <dbReference type="EMBL" id="ORX34437.1"/>
    </source>
</evidence>
<evidence type="ECO:0000313" key="7">
    <source>
        <dbReference type="Proteomes" id="UP000193218"/>
    </source>
</evidence>
<dbReference type="Pfam" id="PF05191">
    <property type="entry name" value="ADK_lid"/>
    <property type="match status" value="1"/>
</dbReference>
<comment type="caution">
    <text evidence="6">The sequence shown here is derived from an EMBL/GenBank/DDBJ whole genome shotgun (WGS) entry which is preliminary data.</text>
</comment>
<dbReference type="GeneID" id="33559352"/>
<keyword evidence="2" id="KW-0547">Nucleotide-binding</keyword>
<evidence type="ECO:0000256" key="4">
    <source>
        <dbReference type="RuleBase" id="RU003330"/>
    </source>
</evidence>
<feature type="domain" description="Adenylate kinase active site lid" evidence="5">
    <location>
        <begin position="120"/>
        <end position="155"/>
    </location>
</feature>
<dbReference type="PROSITE" id="PS00113">
    <property type="entry name" value="ADENYLATE_KINASE"/>
    <property type="match status" value="1"/>
</dbReference>
<evidence type="ECO:0000259" key="5">
    <source>
        <dbReference type="Pfam" id="PF05191"/>
    </source>
</evidence>
<evidence type="ECO:0000256" key="1">
    <source>
        <dbReference type="ARBA" id="ARBA00022679"/>
    </source>
</evidence>
<dbReference type="Pfam" id="PF00406">
    <property type="entry name" value="ADK"/>
    <property type="match status" value="1"/>
</dbReference>
<dbReference type="AlphaFoldDB" id="A0A1Y1UA92"/>
<keyword evidence="7" id="KW-1185">Reference proteome</keyword>
<dbReference type="InterPro" id="IPR007862">
    <property type="entry name" value="Adenylate_kinase_lid-dom"/>
</dbReference>
<dbReference type="PRINTS" id="PR00094">
    <property type="entry name" value="ADENYLTKNASE"/>
</dbReference>
<comment type="similarity">
    <text evidence="4">Belongs to the adenylate kinase family.</text>
</comment>
<organism evidence="6 7">
    <name type="scientific">Kockovaella imperatae</name>
    <dbReference type="NCBI Taxonomy" id="4999"/>
    <lineage>
        <taxon>Eukaryota</taxon>
        <taxon>Fungi</taxon>
        <taxon>Dikarya</taxon>
        <taxon>Basidiomycota</taxon>
        <taxon>Agaricomycotina</taxon>
        <taxon>Tremellomycetes</taxon>
        <taxon>Tremellales</taxon>
        <taxon>Cuniculitremaceae</taxon>
        <taxon>Kockovaella</taxon>
    </lineage>
</organism>
<keyword evidence="1 4" id="KW-0808">Transferase</keyword>
<evidence type="ECO:0000256" key="2">
    <source>
        <dbReference type="ARBA" id="ARBA00022741"/>
    </source>
</evidence>
<dbReference type="OrthoDB" id="439792at2759"/>
<dbReference type="Proteomes" id="UP000193218">
    <property type="component" value="Unassembled WGS sequence"/>
</dbReference>
<dbReference type="STRING" id="4999.A0A1Y1UA92"/>
<dbReference type="NCBIfam" id="TIGR01351">
    <property type="entry name" value="adk"/>
    <property type="match status" value="1"/>
</dbReference>
<dbReference type="InterPro" id="IPR006259">
    <property type="entry name" value="Adenyl_kin_sub"/>
</dbReference>
<reference evidence="6 7" key="1">
    <citation type="submission" date="2017-03" db="EMBL/GenBank/DDBJ databases">
        <title>Widespread Adenine N6-methylation of Active Genes in Fungi.</title>
        <authorList>
            <consortium name="DOE Joint Genome Institute"/>
            <person name="Mondo S.J."/>
            <person name="Dannebaum R.O."/>
            <person name="Kuo R.C."/>
            <person name="Louie K.B."/>
            <person name="Bewick A.J."/>
            <person name="Labutti K."/>
            <person name="Haridas S."/>
            <person name="Kuo A."/>
            <person name="Salamov A."/>
            <person name="Ahrendt S.R."/>
            <person name="Lau R."/>
            <person name="Bowen B.P."/>
            <person name="Lipzen A."/>
            <person name="Sullivan W."/>
            <person name="Andreopoulos W.B."/>
            <person name="Clum A."/>
            <person name="Lindquist E."/>
            <person name="Daum C."/>
            <person name="Northen T.R."/>
            <person name="Ramamoorthy G."/>
            <person name="Schmitz R.J."/>
            <person name="Gryganskyi A."/>
            <person name="Culley D."/>
            <person name="Magnuson J."/>
            <person name="James T.Y."/>
            <person name="O'Malley M.A."/>
            <person name="Stajich J.E."/>
            <person name="Spatafora J.W."/>
            <person name="Visel A."/>
            <person name="Grigoriev I.V."/>
        </authorList>
    </citation>
    <scope>NUCLEOTIDE SEQUENCE [LARGE SCALE GENOMIC DNA]</scope>
    <source>
        <strain evidence="6 7">NRRL Y-17943</strain>
    </source>
</reference>
<dbReference type="SUPFAM" id="SSF52540">
    <property type="entry name" value="P-loop containing nucleoside triphosphate hydrolases"/>
    <property type="match status" value="1"/>
</dbReference>
<dbReference type="InterPro" id="IPR033690">
    <property type="entry name" value="Adenylat_kinase_CS"/>
</dbReference>
<dbReference type="Gene3D" id="3.40.50.300">
    <property type="entry name" value="P-loop containing nucleotide triphosphate hydrolases"/>
    <property type="match status" value="1"/>
</dbReference>
<dbReference type="RefSeq" id="XP_021868700.1">
    <property type="nucleotide sequence ID" value="XM_022017543.1"/>
</dbReference>
<sequence>MAANASQGTLSARLVKEYDIAFVSTGDVLRKEIAAKSKVGQRAEALVAKGDLVPDELMLEIVKTELDRLQGKSWIVDGFPRTLPQGKLFDGMLNQDGRSLNMVVHLNVPDTIILDRIEARWVHLASGRVYNTDYNPPKVEGKDDITGEALTKRPDDTAAVFSKRLEAYYKSTAPLLEVGAHTPFPSPSEWE</sequence>